<dbReference type="Pfam" id="PF06985">
    <property type="entry name" value="HET"/>
    <property type="match status" value="1"/>
</dbReference>
<evidence type="ECO:0000259" key="2">
    <source>
        <dbReference type="Pfam" id="PF06985"/>
    </source>
</evidence>
<proteinExistence type="predicted"/>
<feature type="domain" description="Heterokaryon incompatibility" evidence="2">
    <location>
        <begin position="31"/>
        <end position="123"/>
    </location>
</feature>
<protein>
    <recommendedName>
        <fullName evidence="2">Heterokaryon incompatibility domain-containing protein</fullName>
    </recommendedName>
</protein>
<organism evidence="3 4">
    <name type="scientific">Phascolomyces articulosus</name>
    <dbReference type="NCBI Taxonomy" id="60185"/>
    <lineage>
        <taxon>Eukaryota</taxon>
        <taxon>Fungi</taxon>
        <taxon>Fungi incertae sedis</taxon>
        <taxon>Mucoromycota</taxon>
        <taxon>Mucoromycotina</taxon>
        <taxon>Mucoromycetes</taxon>
        <taxon>Mucorales</taxon>
        <taxon>Lichtheimiaceae</taxon>
        <taxon>Phascolomyces</taxon>
    </lineage>
</organism>
<feature type="transmembrane region" description="Helical" evidence="1">
    <location>
        <begin position="125"/>
        <end position="146"/>
    </location>
</feature>
<reference evidence="3" key="1">
    <citation type="journal article" date="2022" name="IScience">
        <title>Evolution of zygomycete secretomes and the origins of terrestrial fungal ecologies.</title>
        <authorList>
            <person name="Chang Y."/>
            <person name="Wang Y."/>
            <person name="Mondo S."/>
            <person name="Ahrendt S."/>
            <person name="Andreopoulos W."/>
            <person name="Barry K."/>
            <person name="Beard J."/>
            <person name="Benny G.L."/>
            <person name="Blankenship S."/>
            <person name="Bonito G."/>
            <person name="Cuomo C."/>
            <person name="Desiro A."/>
            <person name="Gervers K.A."/>
            <person name="Hundley H."/>
            <person name="Kuo A."/>
            <person name="LaButti K."/>
            <person name="Lang B.F."/>
            <person name="Lipzen A."/>
            <person name="O'Donnell K."/>
            <person name="Pangilinan J."/>
            <person name="Reynolds N."/>
            <person name="Sandor L."/>
            <person name="Smith M.E."/>
            <person name="Tsang A."/>
            <person name="Grigoriev I.V."/>
            <person name="Stajich J.E."/>
            <person name="Spatafora J.W."/>
        </authorList>
    </citation>
    <scope>NUCLEOTIDE SEQUENCE</scope>
    <source>
        <strain evidence="3">RSA 2281</strain>
    </source>
</reference>
<keyword evidence="1" id="KW-1133">Transmembrane helix</keyword>
<keyword evidence="1" id="KW-0812">Transmembrane</keyword>
<gene>
    <name evidence="3" type="ORF">BDA99DRAFT_540758</name>
</gene>
<dbReference type="EMBL" id="JAIXMP010000026">
    <property type="protein sequence ID" value="KAI9253506.1"/>
    <property type="molecule type" value="Genomic_DNA"/>
</dbReference>
<dbReference type="Proteomes" id="UP001209540">
    <property type="component" value="Unassembled WGS sequence"/>
</dbReference>
<keyword evidence="1" id="KW-0472">Membrane</keyword>
<evidence type="ECO:0000313" key="3">
    <source>
        <dbReference type="EMBL" id="KAI9253506.1"/>
    </source>
</evidence>
<dbReference type="InterPro" id="IPR010730">
    <property type="entry name" value="HET"/>
</dbReference>
<keyword evidence="4" id="KW-1185">Reference proteome</keyword>
<evidence type="ECO:0000313" key="4">
    <source>
        <dbReference type="Proteomes" id="UP001209540"/>
    </source>
</evidence>
<dbReference type="AlphaFoldDB" id="A0AAD5JTD6"/>
<accession>A0AAD5JTD6</accession>
<comment type="caution">
    <text evidence="3">The sequence shown here is derived from an EMBL/GenBank/DDBJ whole genome shotgun (WGS) entry which is preliminary data.</text>
</comment>
<name>A0AAD5JTD6_9FUNG</name>
<reference evidence="3" key="2">
    <citation type="submission" date="2023-02" db="EMBL/GenBank/DDBJ databases">
        <authorList>
            <consortium name="DOE Joint Genome Institute"/>
            <person name="Mondo S.J."/>
            <person name="Chang Y."/>
            <person name="Wang Y."/>
            <person name="Ahrendt S."/>
            <person name="Andreopoulos W."/>
            <person name="Barry K."/>
            <person name="Beard J."/>
            <person name="Benny G.L."/>
            <person name="Blankenship S."/>
            <person name="Bonito G."/>
            <person name="Cuomo C."/>
            <person name="Desiro A."/>
            <person name="Gervers K.A."/>
            <person name="Hundley H."/>
            <person name="Kuo A."/>
            <person name="LaButti K."/>
            <person name="Lang B.F."/>
            <person name="Lipzen A."/>
            <person name="O'Donnell K."/>
            <person name="Pangilinan J."/>
            <person name="Reynolds N."/>
            <person name="Sandor L."/>
            <person name="Smith M.W."/>
            <person name="Tsang A."/>
            <person name="Grigoriev I.V."/>
            <person name="Stajich J.E."/>
            <person name="Spatafora J.W."/>
        </authorList>
    </citation>
    <scope>NUCLEOTIDE SEQUENCE</scope>
    <source>
        <strain evidence="3">RSA 2281</strain>
    </source>
</reference>
<sequence length="152" mass="17886">MGLSKTKFMPTKLVRIHDMKVVKGSQVKEGYYALSYSWNQSGDSIIDQVTGKSMRVDEGKHKIIFPYEKKIQRRGKKNKMKGKVKYVKFEGTIQQICKQFNIQYIWYDQMCINQNNKDEKKNEKYATCIIFIATLIAQWHLSLILIQEIILL</sequence>
<evidence type="ECO:0000256" key="1">
    <source>
        <dbReference type="SAM" id="Phobius"/>
    </source>
</evidence>